<sequence length="169" mass="19199">MARRPAGHSRSAPVRMSLEKAIESQIQEAMAAGLFDNLPGAGKPLRFDGNENDPNWLGHHILKNAGVLPEWLNLAREIEAALERLAGIDEAHRRLCEQAAATGDWEGHRLAILHARQRYEQLARDIRRQQDRFNLDAPGIRTERPGIWVEYHLERLDSRIPAALRHLFA</sequence>
<proteinExistence type="predicted"/>
<reference evidence="2 3" key="1">
    <citation type="journal article" date="2023" name="ISME J.">
        <title>Thermophilic Dehalococcoidia with unusual traits shed light on an unexpected past.</title>
        <authorList>
            <person name="Palmer M."/>
            <person name="Covington J.K."/>
            <person name="Zhou E.M."/>
            <person name="Thomas S.C."/>
            <person name="Habib N."/>
            <person name="Seymour C.O."/>
            <person name="Lai D."/>
            <person name="Johnston J."/>
            <person name="Hashimi A."/>
            <person name="Jiao J.Y."/>
            <person name="Muok A.R."/>
            <person name="Liu L."/>
            <person name="Xian W.D."/>
            <person name="Zhi X.Y."/>
            <person name="Li M.M."/>
            <person name="Silva L.P."/>
            <person name="Bowen B.P."/>
            <person name="Louie K."/>
            <person name="Briegel A."/>
            <person name="Pett-Ridge J."/>
            <person name="Weber P.K."/>
            <person name="Tocheva E.I."/>
            <person name="Woyke T."/>
            <person name="Northen T.R."/>
            <person name="Mayali X."/>
            <person name="Li W.J."/>
            <person name="Hedlund B.P."/>
        </authorList>
    </citation>
    <scope>NUCLEOTIDE SEQUENCE [LARGE SCALE GENOMIC DNA]</scope>
    <source>
        <strain evidence="2 3">YIM 72310</strain>
    </source>
</reference>
<name>A0ABY7M3I1_9CHLR</name>
<dbReference type="PANTHER" id="PTHR39158">
    <property type="entry name" value="OS08G0560600 PROTEIN"/>
    <property type="match status" value="1"/>
</dbReference>
<dbReference type="PANTHER" id="PTHR39158:SF1">
    <property type="entry name" value="DNAJ HOMOLOG SUBFAMILY C MEMBER 28"/>
    <property type="match status" value="1"/>
</dbReference>
<protein>
    <submittedName>
        <fullName evidence="2">DUF1992 domain-containing protein</fullName>
    </submittedName>
</protein>
<organism evidence="2 3">
    <name type="scientific">Tepidiforma flava</name>
    <dbReference type="NCBI Taxonomy" id="3004094"/>
    <lineage>
        <taxon>Bacteria</taxon>
        <taxon>Bacillati</taxon>
        <taxon>Chloroflexota</taxon>
        <taxon>Tepidiformia</taxon>
        <taxon>Tepidiformales</taxon>
        <taxon>Tepidiformaceae</taxon>
        <taxon>Tepidiforma</taxon>
    </lineage>
</organism>
<evidence type="ECO:0000313" key="2">
    <source>
        <dbReference type="EMBL" id="WBL34737.1"/>
    </source>
</evidence>
<dbReference type="Pfam" id="PF09350">
    <property type="entry name" value="DJC28_CD"/>
    <property type="match status" value="1"/>
</dbReference>
<dbReference type="Proteomes" id="UP001212803">
    <property type="component" value="Chromosome"/>
</dbReference>
<evidence type="ECO:0000259" key="1">
    <source>
        <dbReference type="Pfam" id="PF09350"/>
    </source>
</evidence>
<dbReference type="InterPro" id="IPR018961">
    <property type="entry name" value="DnaJ_homolog_subfam-C_membr-28"/>
</dbReference>
<dbReference type="RefSeq" id="WP_270055266.1">
    <property type="nucleotide sequence ID" value="NZ_CP115149.1"/>
</dbReference>
<evidence type="ECO:0000313" key="3">
    <source>
        <dbReference type="Proteomes" id="UP001212803"/>
    </source>
</evidence>
<accession>A0ABY7M3I1</accession>
<gene>
    <name evidence="2" type="ORF">O0235_08005</name>
</gene>
<keyword evidence="3" id="KW-1185">Reference proteome</keyword>
<dbReference type="EMBL" id="CP115149">
    <property type="protein sequence ID" value="WBL34737.1"/>
    <property type="molecule type" value="Genomic_DNA"/>
</dbReference>
<feature type="domain" description="DnaJ homologue subfamily C member 28 conserved" evidence="1">
    <location>
        <begin position="22"/>
        <end position="86"/>
    </location>
</feature>
<dbReference type="InterPro" id="IPR052573">
    <property type="entry name" value="DnaJ_C_subfamily_28"/>
</dbReference>